<organism evidence="1">
    <name type="scientific">marine sediment metagenome</name>
    <dbReference type="NCBI Taxonomy" id="412755"/>
    <lineage>
        <taxon>unclassified sequences</taxon>
        <taxon>metagenomes</taxon>
        <taxon>ecological metagenomes</taxon>
    </lineage>
</organism>
<accession>X1NKA1</accession>
<reference evidence="1" key="1">
    <citation type="journal article" date="2014" name="Front. Microbiol.">
        <title>High frequency of phylogenetically diverse reductive dehalogenase-homologous genes in deep subseafloor sedimentary metagenomes.</title>
        <authorList>
            <person name="Kawai M."/>
            <person name="Futagami T."/>
            <person name="Toyoda A."/>
            <person name="Takaki Y."/>
            <person name="Nishi S."/>
            <person name="Hori S."/>
            <person name="Arai W."/>
            <person name="Tsubouchi T."/>
            <person name="Morono Y."/>
            <person name="Uchiyama I."/>
            <person name="Ito T."/>
            <person name="Fujiyama A."/>
            <person name="Inagaki F."/>
            <person name="Takami H."/>
        </authorList>
    </citation>
    <scope>NUCLEOTIDE SEQUENCE</scope>
    <source>
        <strain evidence="1">Expedition CK06-06</strain>
    </source>
</reference>
<comment type="caution">
    <text evidence="1">The sequence shown here is derived from an EMBL/GenBank/DDBJ whole genome shotgun (WGS) entry which is preliminary data.</text>
</comment>
<name>X1NKA1_9ZZZZ</name>
<sequence>MKFLTVVLQLDDVEQFRSAHPELFCLGGDIDGAEITALSVGNQVGRVFALEELLEREGIDIPPLRDDE</sequence>
<dbReference type="AlphaFoldDB" id="X1NKA1"/>
<protein>
    <submittedName>
        <fullName evidence="1">Uncharacterized protein</fullName>
    </submittedName>
</protein>
<evidence type="ECO:0000313" key="1">
    <source>
        <dbReference type="EMBL" id="GAI19109.1"/>
    </source>
</evidence>
<proteinExistence type="predicted"/>
<gene>
    <name evidence="1" type="ORF">S06H3_36775</name>
</gene>
<dbReference type="EMBL" id="BARV01022294">
    <property type="protein sequence ID" value="GAI19109.1"/>
    <property type="molecule type" value="Genomic_DNA"/>
</dbReference>